<dbReference type="Gene3D" id="3.30.230.70">
    <property type="entry name" value="GHMP Kinase, N-terminal domain"/>
    <property type="match status" value="1"/>
</dbReference>
<keyword evidence="6" id="KW-0271">Exosome</keyword>
<dbReference type="InterPro" id="IPR050590">
    <property type="entry name" value="Exosome_comp_Rrp42_subfam"/>
</dbReference>
<dbReference type="GO" id="GO:0071038">
    <property type="term" value="P:TRAMP-dependent tRNA surveillance pathway"/>
    <property type="evidence" value="ECO:0007669"/>
    <property type="project" value="TreeGrafter"/>
</dbReference>
<comment type="subcellular location">
    <subcellularLocation>
        <location evidence="1">Cytoplasm</location>
    </subcellularLocation>
    <subcellularLocation>
        <location evidence="2">Nucleus</location>
        <location evidence="2">Nucleolus</location>
    </subcellularLocation>
</comment>
<evidence type="ECO:0000313" key="12">
    <source>
        <dbReference type="Proteomes" id="UP000031668"/>
    </source>
</evidence>
<dbReference type="PANTHER" id="PTHR11097:SF9">
    <property type="entry name" value="EXOSOME COMPLEX COMPONENT RRP43"/>
    <property type="match status" value="1"/>
</dbReference>
<keyword evidence="5" id="KW-0698">rRNA processing</keyword>
<comment type="caution">
    <text evidence="11">The sequence shown here is derived from an EMBL/GenBank/DDBJ whole genome shotgun (WGS) entry which is preliminary data.</text>
</comment>
<dbReference type="GO" id="GO:0035925">
    <property type="term" value="F:mRNA 3'-UTR AU-rich region binding"/>
    <property type="evidence" value="ECO:0007669"/>
    <property type="project" value="TreeGrafter"/>
</dbReference>
<dbReference type="OrthoDB" id="45882at2759"/>
<dbReference type="GO" id="GO:0000177">
    <property type="term" value="C:cytoplasmic exosome (RNase complex)"/>
    <property type="evidence" value="ECO:0007669"/>
    <property type="project" value="TreeGrafter"/>
</dbReference>
<dbReference type="EMBL" id="JWZT01002159">
    <property type="protein sequence ID" value="KII70200.1"/>
    <property type="molecule type" value="Genomic_DNA"/>
</dbReference>
<evidence type="ECO:0000256" key="6">
    <source>
        <dbReference type="ARBA" id="ARBA00022835"/>
    </source>
</evidence>
<dbReference type="Proteomes" id="UP000031668">
    <property type="component" value="Unassembled WGS sequence"/>
</dbReference>
<evidence type="ECO:0000256" key="8">
    <source>
        <dbReference type="ARBA" id="ARBA00023242"/>
    </source>
</evidence>
<dbReference type="GO" id="GO:0034476">
    <property type="term" value="P:U5 snRNA 3'-end processing"/>
    <property type="evidence" value="ECO:0007669"/>
    <property type="project" value="TreeGrafter"/>
</dbReference>
<dbReference type="GO" id="GO:0016075">
    <property type="term" value="P:rRNA catabolic process"/>
    <property type="evidence" value="ECO:0007669"/>
    <property type="project" value="TreeGrafter"/>
</dbReference>
<evidence type="ECO:0000256" key="2">
    <source>
        <dbReference type="ARBA" id="ARBA00004604"/>
    </source>
</evidence>
<evidence type="ECO:0000256" key="1">
    <source>
        <dbReference type="ARBA" id="ARBA00004496"/>
    </source>
</evidence>
<keyword evidence="12" id="KW-1185">Reference proteome</keyword>
<dbReference type="GO" id="GO:0000176">
    <property type="term" value="C:nuclear exosome (RNase complex)"/>
    <property type="evidence" value="ECO:0007669"/>
    <property type="project" value="TreeGrafter"/>
</dbReference>
<proteinExistence type="inferred from homology"/>
<gene>
    <name evidence="11" type="ORF">RF11_01655</name>
</gene>
<evidence type="ECO:0000256" key="7">
    <source>
        <dbReference type="ARBA" id="ARBA00022884"/>
    </source>
</evidence>
<dbReference type="SUPFAM" id="SSF54211">
    <property type="entry name" value="Ribosomal protein S5 domain 2-like"/>
    <property type="match status" value="1"/>
</dbReference>
<accession>A0A0C2N1H1</accession>
<evidence type="ECO:0000313" key="11">
    <source>
        <dbReference type="EMBL" id="KII70200.1"/>
    </source>
</evidence>
<dbReference type="GO" id="GO:0071035">
    <property type="term" value="P:nuclear polyadenylation-dependent rRNA catabolic process"/>
    <property type="evidence" value="ECO:0007669"/>
    <property type="project" value="TreeGrafter"/>
</dbReference>
<feature type="domain" description="Exoribonuclease phosphorolytic" evidence="10">
    <location>
        <begin position="54"/>
        <end position="186"/>
    </location>
</feature>
<evidence type="ECO:0000256" key="9">
    <source>
        <dbReference type="ARBA" id="ARBA00030617"/>
    </source>
</evidence>
<dbReference type="GO" id="GO:0071028">
    <property type="term" value="P:nuclear mRNA surveillance"/>
    <property type="evidence" value="ECO:0007669"/>
    <property type="project" value="TreeGrafter"/>
</dbReference>
<name>A0A0C2N1H1_THEKT</name>
<dbReference type="InterPro" id="IPR027408">
    <property type="entry name" value="PNPase/RNase_PH_dom_sf"/>
</dbReference>
<keyword evidence="8" id="KW-0539">Nucleus</keyword>
<dbReference type="GO" id="GO:0034473">
    <property type="term" value="P:U1 snRNA 3'-end processing"/>
    <property type="evidence" value="ECO:0007669"/>
    <property type="project" value="TreeGrafter"/>
</dbReference>
<dbReference type="GO" id="GO:0000467">
    <property type="term" value="P:exonucleolytic trimming to generate mature 3'-end of 5.8S rRNA from tricistronic rRNA transcript (SSU-rRNA, 5.8S rRNA, LSU-rRNA)"/>
    <property type="evidence" value="ECO:0007669"/>
    <property type="project" value="TreeGrafter"/>
</dbReference>
<sequence length="224" mass="25929">MKKVFELSIADFRDLSFLSMNSFKNAEYQLCCPKEYYKKFISTGVRPDNRTFLESRNMKIGSEELPSCAGSSMVRIGDTLVLCGIKPELVLVGDCKDMDKFIKINFDYSPLICSETFESLEQSQIVTQSLQEIWDMHPLVSDENLIINDKIRWVLFIDLVCIIRDGAEMKSAYFAILSAFQSLQLPVVEIQEDVFVHEATHKIPFIDHGYDLYTFSHFEKYFCF</sequence>
<dbReference type="GO" id="GO:0005730">
    <property type="term" value="C:nucleolus"/>
    <property type="evidence" value="ECO:0007669"/>
    <property type="project" value="UniProtKB-SubCell"/>
</dbReference>
<reference evidence="11 12" key="1">
    <citation type="journal article" date="2014" name="Genome Biol. Evol.">
        <title>The genome of the myxosporean Thelohanellus kitauei shows adaptations to nutrient acquisition within its fish host.</title>
        <authorList>
            <person name="Yang Y."/>
            <person name="Xiong J."/>
            <person name="Zhou Z."/>
            <person name="Huo F."/>
            <person name="Miao W."/>
            <person name="Ran C."/>
            <person name="Liu Y."/>
            <person name="Zhang J."/>
            <person name="Feng J."/>
            <person name="Wang M."/>
            <person name="Wang M."/>
            <person name="Wang L."/>
            <person name="Yao B."/>
        </authorList>
    </citation>
    <scope>NUCLEOTIDE SEQUENCE [LARGE SCALE GENOMIC DNA]</scope>
    <source>
        <strain evidence="11">Wuqing</strain>
    </source>
</reference>
<evidence type="ECO:0000259" key="10">
    <source>
        <dbReference type="Pfam" id="PF01138"/>
    </source>
</evidence>
<comment type="similarity">
    <text evidence="3">Belongs to the RNase PH family.</text>
</comment>
<keyword evidence="7" id="KW-0694">RNA-binding</keyword>
<evidence type="ECO:0000256" key="3">
    <source>
        <dbReference type="ARBA" id="ARBA00006678"/>
    </source>
</evidence>
<dbReference type="InterPro" id="IPR020568">
    <property type="entry name" value="Ribosomal_Su5_D2-typ_SF"/>
</dbReference>
<organism evidence="11 12">
    <name type="scientific">Thelohanellus kitauei</name>
    <name type="common">Myxosporean</name>
    <dbReference type="NCBI Taxonomy" id="669202"/>
    <lineage>
        <taxon>Eukaryota</taxon>
        <taxon>Metazoa</taxon>
        <taxon>Cnidaria</taxon>
        <taxon>Myxozoa</taxon>
        <taxon>Myxosporea</taxon>
        <taxon>Bivalvulida</taxon>
        <taxon>Platysporina</taxon>
        <taxon>Myxobolidae</taxon>
        <taxon>Thelohanellus</taxon>
    </lineage>
</organism>
<dbReference type="InterPro" id="IPR001247">
    <property type="entry name" value="ExoRNase_PH_dom1"/>
</dbReference>
<protein>
    <recommendedName>
        <fullName evidence="9">Ribosomal RNA-processing protein 43</fullName>
    </recommendedName>
</protein>
<keyword evidence="4" id="KW-0963">Cytoplasm</keyword>
<dbReference type="GO" id="GO:0034475">
    <property type="term" value="P:U4 snRNA 3'-end processing"/>
    <property type="evidence" value="ECO:0007669"/>
    <property type="project" value="TreeGrafter"/>
</dbReference>
<evidence type="ECO:0000256" key="5">
    <source>
        <dbReference type="ARBA" id="ARBA00022552"/>
    </source>
</evidence>
<dbReference type="PANTHER" id="PTHR11097">
    <property type="entry name" value="EXOSOME COMPLEX EXONUCLEASE RIBOSOMAL RNA PROCESSING PROTEIN"/>
    <property type="match status" value="1"/>
</dbReference>
<evidence type="ECO:0000256" key="4">
    <source>
        <dbReference type="ARBA" id="ARBA00022490"/>
    </source>
</evidence>
<dbReference type="Pfam" id="PF01138">
    <property type="entry name" value="RNase_PH"/>
    <property type="match status" value="1"/>
</dbReference>
<dbReference type="AlphaFoldDB" id="A0A0C2N1H1"/>
<dbReference type="OMA" id="VHEATHK"/>